<accession>A0A1V0SGX5</accession>
<name>A0A1V0SGX5_9VIRU</name>
<proteinExistence type="predicted"/>
<evidence type="ECO:0000313" key="1">
    <source>
        <dbReference type="EMBL" id="ARF10975.1"/>
    </source>
</evidence>
<gene>
    <name evidence="1" type="ORF">Hokovirus_3_248</name>
</gene>
<sequence length="530" mass="63692">MERINNPVIFNNDEISKELQLLKYHREKCNKNNSCDHCSFILTKIILIENVLPDIFYKIYFDDHNATYKNISPFVMLATENNFIKYVENSNILFCNYKYSFFEKMNYPINIKSIKAIFDNYLKFILTMYFGFIIYPNSKTQNILNKYYEILALYNFFLCLAENIDGIFRNRTMVNCGDHLFVNGDQFLEFIELLSNNDEHEALLNNVKVNNSYELFFKKNYHTTVNNIMAHNDNIITKYFIQDFDYPELINIACKNCDYRTVLYLLEKNIIPTGKDLQSLYDNTFISSLHATGKPIINGTYTCYYDISKNLDFLKYVFKYLDILIPKFYNYKIHTEESFIDFLLNILKSIYHYRLGNNFSPFQSIHNYIIPFIEFLVNKRIEILGEQYAYKIILLLVHNKNNICKNIEITEEMYYQIYKFYNFYERHIDVIYIDNFTNPIHIMRNMCFNRNTSVSTFKKFIKDNNVKPDRYCFEFASCYNNKIEKWLLNNKCLPTVRSLGYLSSQKRKLYLQLLVDDIQTQEYMCKPYEF</sequence>
<reference evidence="1" key="1">
    <citation type="journal article" date="2017" name="Science">
        <title>Giant viruses with an expanded complement of translation system components.</title>
        <authorList>
            <person name="Schulz F."/>
            <person name="Yutin N."/>
            <person name="Ivanova N.N."/>
            <person name="Ortega D.R."/>
            <person name="Lee T.K."/>
            <person name="Vierheilig J."/>
            <person name="Daims H."/>
            <person name="Horn M."/>
            <person name="Wagner M."/>
            <person name="Jensen G.J."/>
            <person name="Kyrpides N.C."/>
            <person name="Koonin E.V."/>
            <person name="Woyke T."/>
        </authorList>
    </citation>
    <scope>NUCLEOTIDE SEQUENCE</scope>
    <source>
        <strain evidence="1">HKV1</strain>
    </source>
</reference>
<dbReference type="EMBL" id="KY684105">
    <property type="protein sequence ID" value="ARF10975.1"/>
    <property type="molecule type" value="Genomic_DNA"/>
</dbReference>
<protein>
    <submittedName>
        <fullName evidence="1">Uncharacterized protein</fullName>
    </submittedName>
</protein>
<organism evidence="1">
    <name type="scientific">Hokovirus HKV1</name>
    <dbReference type="NCBI Taxonomy" id="1977638"/>
    <lineage>
        <taxon>Viruses</taxon>
        <taxon>Varidnaviria</taxon>
        <taxon>Bamfordvirae</taxon>
        <taxon>Nucleocytoviricota</taxon>
        <taxon>Megaviricetes</taxon>
        <taxon>Imitervirales</taxon>
        <taxon>Mimiviridae</taxon>
        <taxon>Klosneuvirinae</taxon>
        <taxon>Hokovirus</taxon>
    </lineage>
</organism>